<gene>
    <name evidence="2" type="ORF">COT81_02355</name>
</gene>
<evidence type="ECO:0000313" key="2">
    <source>
        <dbReference type="EMBL" id="PIS05160.1"/>
    </source>
</evidence>
<protein>
    <recommendedName>
        <fullName evidence="1">Glycosyltransferase subfamily 4-like N-terminal domain-containing protein</fullName>
    </recommendedName>
</protein>
<organism evidence="2 3">
    <name type="scientific">Candidatus Buchananbacteria bacterium CG10_big_fil_rev_8_21_14_0_10_42_9</name>
    <dbReference type="NCBI Taxonomy" id="1974526"/>
    <lineage>
        <taxon>Bacteria</taxon>
        <taxon>Candidatus Buchananiibacteriota</taxon>
    </lineage>
</organism>
<evidence type="ECO:0000259" key="1">
    <source>
        <dbReference type="Pfam" id="PF13439"/>
    </source>
</evidence>
<dbReference type="PANTHER" id="PTHR45947">
    <property type="entry name" value="SULFOQUINOVOSYL TRANSFERASE SQD2"/>
    <property type="match status" value="1"/>
</dbReference>
<comment type="caution">
    <text evidence="2">The sequence shown here is derived from an EMBL/GenBank/DDBJ whole genome shotgun (WGS) entry which is preliminary data.</text>
</comment>
<dbReference type="Pfam" id="PF13439">
    <property type="entry name" value="Glyco_transf_4"/>
    <property type="match status" value="1"/>
</dbReference>
<dbReference type="Proteomes" id="UP000230935">
    <property type="component" value="Unassembled WGS sequence"/>
</dbReference>
<dbReference type="Gene3D" id="3.40.50.2000">
    <property type="entry name" value="Glycogen Phosphorylase B"/>
    <property type="match status" value="1"/>
</dbReference>
<dbReference type="AlphaFoldDB" id="A0A2H0W3E0"/>
<proteinExistence type="predicted"/>
<reference evidence="3" key="1">
    <citation type="submission" date="2017-09" db="EMBL/GenBank/DDBJ databases">
        <title>Depth-based differentiation of microbial function through sediment-hosted aquifers and enrichment of novel symbionts in the deep terrestrial subsurface.</title>
        <authorList>
            <person name="Probst A.J."/>
            <person name="Ladd B."/>
            <person name="Jarett J.K."/>
            <person name="Geller-Mcgrath D.E."/>
            <person name="Sieber C.M.K."/>
            <person name="Emerson J.B."/>
            <person name="Anantharaman K."/>
            <person name="Thomas B.C."/>
            <person name="Malmstrom R."/>
            <person name="Stieglmeier M."/>
            <person name="Klingl A."/>
            <person name="Woyke T."/>
            <person name="Ryan C.M."/>
            <person name="Banfield J.F."/>
        </authorList>
    </citation>
    <scope>NUCLEOTIDE SEQUENCE [LARGE SCALE GENOMIC DNA]</scope>
</reference>
<dbReference type="EMBL" id="PEZZ01000017">
    <property type="protein sequence ID" value="PIS05160.1"/>
    <property type="molecule type" value="Genomic_DNA"/>
</dbReference>
<dbReference type="InterPro" id="IPR050194">
    <property type="entry name" value="Glycosyltransferase_grp1"/>
</dbReference>
<evidence type="ECO:0000313" key="3">
    <source>
        <dbReference type="Proteomes" id="UP000230935"/>
    </source>
</evidence>
<dbReference type="PANTHER" id="PTHR45947:SF3">
    <property type="entry name" value="SULFOQUINOVOSYL TRANSFERASE SQD2"/>
    <property type="match status" value="1"/>
</dbReference>
<name>A0A2H0W3E0_9BACT</name>
<feature type="non-terminal residue" evidence="2">
    <location>
        <position position="1"/>
    </location>
</feature>
<feature type="non-terminal residue" evidence="2">
    <location>
        <position position="155"/>
    </location>
</feature>
<dbReference type="InterPro" id="IPR028098">
    <property type="entry name" value="Glyco_trans_4-like_N"/>
</dbReference>
<feature type="domain" description="Glycosyltransferase subfamily 4-like N-terminal" evidence="1">
    <location>
        <begin position="18"/>
        <end position="150"/>
    </location>
</feature>
<accession>A0A2H0W3E0</accession>
<dbReference type="SUPFAM" id="SSF53756">
    <property type="entry name" value="UDP-Glycosyltransferase/glycogen phosphorylase"/>
    <property type="match status" value="1"/>
</dbReference>
<sequence>NRFMKIAQIVSTFPPYHGGMGNTAYNFSKYLAKLGHDVTVITPTTAKKDNPAEFKIEYLKPLFSFGNAGFLPQLFWRLSEYDIIHLHYPFFGGTEAVLFFKKFKNPKAKLVLQYHMDVVASGFKSCFFKIYNKIVRPQIIEIADLIICSSFDYIK</sequence>
<dbReference type="GO" id="GO:0016757">
    <property type="term" value="F:glycosyltransferase activity"/>
    <property type="evidence" value="ECO:0007669"/>
    <property type="project" value="TreeGrafter"/>
</dbReference>